<keyword evidence="8" id="KW-1185">Reference proteome</keyword>
<evidence type="ECO:0000256" key="5">
    <source>
        <dbReference type="ARBA" id="ARBA00023136"/>
    </source>
</evidence>
<evidence type="ECO:0000256" key="3">
    <source>
        <dbReference type="ARBA" id="ARBA00022692"/>
    </source>
</evidence>
<evidence type="ECO:0000256" key="1">
    <source>
        <dbReference type="ARBA" id="ARBA00004141"/>
    </source>
</evidence>
<accession>A0A0H5DIT3</accession>
<dbReference type="RefSeq" id="WP_050673768.1">
    <property type="nucleotide sequence ID" value="NZ_CVRL01000035.1"/>
</dbReference>
<dbReference type="PANTHER" id="PTHR31885">
    <property type="entry name" value="GH04784P"/>
    <property type="match status" value="1"/>
</dbReference>
<gene>
    <name evidence="7" type="ORF">NIT7321_02740</name>
</gene>
<dbReference type="EMBL" id="CVRL01000035">
    <property type="protein sequence ID" value="CRL11870.1"/>
    <property type="molecule type" value="Genomic_DNA"/>
</dbReference>
<name>A0A0H5DIT3_9RHOB</name>
<evidence type="ECO:0000256" key="2">
    <source>
        <dbReference type="ARBA" id="ARBA00007375"/>
    </source>
</evidence>
<dbReference type="GO" id="GO:0016787">
    <property type="term" value="F:hydrolase activity"/>
    <property type="evidence" value="ECO:0007669"/>
    <property type="project" value="TreeGrafter"/>
</dbReference>
<dbReference type="AlphaFoldDB" id="A0A0H5DIT3"/>
<keyword evidence="4 6" id="KW-1133">Transmembrane helix</keyword>
<feature type="transmembrane region" description="Helical" evidence="6">
    <location>
        <begin position="171"/>
        <end position="195"/>
    </location>
</feature>
<feature type="transmembrane region" description="Helical" evidence="6">
    <location>
        <begin position="48"/>
        <end position="72"/>
    </location>
</feature>
<feature type="transmembrane region" description="Helical" evidence="6">
    <location>
        <begin position="7"/>
        <end position="28"/>
    </location>
</feature>
<protein>
    <submittedName>
        <fullName evidence="7">YhhN-like protein</fullName>
    </submittedName>
</protein>
<dbReference type="Proteomes" id="UP000043764">
    <property type="component" value="Unassembled WGS sequence"/>
</dbReference>
<feature type="transmembrane region" description="Helical" evidence="6">
    <location>
        <begin position="144"/>
        <end position="165"/>
    </location>
</feature>
<organism evidence="7 8">
    <name type="scientific">Phaeobacter italicus</name>
    <dbReference type="NCBI Taxonomy" id="481446"/>
    <lineage>
        <taxon>Bacteria</taxon>
        <taxon>Pseudomonadati</taxon>
        <taxon>Pseudomonadota</taxon>
        <taxon>Alphaproteobacteria</taxon>
        <taxon>Rhodobacterales</taxon>
        <taxon>Roseobacteraceae</taxon>
        <taxon>Phaeobacter</taxon>
    </lineage>
</organism>
<evidence type="ECO:0000256" key="6">
    <source>
        <dbReference type="SAM" id="Phobius"/>
    </source>
</evidence>
<evidence type="ECO:0000256" key="4">
    <source>
        <dbReference type="ARBA" id="ARBA00022989"/>
    </source>
</evidence>
<dbReference type="InterPro" id="IPR012506">
    <property type="entry name" value="TMEM86B-like"/>
</dbReference>
<dbReference type="GO" id="GO:0016020">
    <property type="term" value="C:membrane"/>
    <property type="evidence" value="ECO:0007669"/>
    <property type="project" value="UniProtKB-SubCell"/>
</dbReference>
<dbReference type="STRING" id="481446.NIT7645_00486"/>
<sequence length="225" mass="22711">MAFDGFGALSGGAGVSLAVAAVFAVIYLPMAAGGAGPFRSLSKTLSVAFLALAAALAGAPWLLVLALGLCAAGDFCLSQESETSFMAGVGAFAAGHLAYVALFLSIGESDPTRLISGVGPAFVAGFAVVGLFMAWLLAPRAGDLKVAVLAYVPIILAMGVAALTLPPVAGLALVLPAALAFMASDITLAFETFVLAEDHPARRATPYAVWPLYWGAQAAFLLAFS</sequence>
<feature type="transmembrane region" description="Helical" evidence="6">
    <location>
        <begin position="84"/>
        <end position="106"/>
    </location>
</feature>
<comment type="subcellular location">
    <subcellularLocation>
        <location evidence="1">Membrane</location>
        <topology evidence="1">Multi-pass membrane protein</topology>
    </subcellularLocation>
</comment>
<dbReference type="PANTHER" id="PTHR31885:SF6">
    <property type="entry name" value="GH04784P"/>
    <property type="match status" value="1"/>
</dbReference>
<evidence type="ECO:0000313" key="8">
    <source>
        <dbReference type="Proteomes" id="UP000043764"/>
    </source>
</evidence>
<keyword evidence="5 6" id="KW-0472">Membrane</keyword>
<evidence type="ECO:0000313" key="7">
    <source>
        <dbReference type="EMBL" id="CRL11870.1"/>
    </source>
</evidence>
<feature type="transmembrane region" description="Helical" evidence="6">
    <location>
        <begin position="118"/>
        <end position="137"/>
    </location>
</feature>
<dbReference type="Pfam" id="PF07947">
    <property type="entry name" value="YhhN"/>
    <property type="match status" value="1"/>
</dbReference>
<reference evidence="8" key="1">
    <citation type="submission" date="2015-05" db="EMBL/GenBank/DDBJ databases">
        <authorList>
            <person name="Rodrigo-Torres Lidia"/>
            <person name="Arahal R.David."/>
        </authorList>
    </citation>
    <scope>NUCLEOTIDE SEQUENCE [LARGE SCALE GENOMIC DNA]</scope>
    <source>
        <strain evidence="8">CECT 7321</strain>
    </source>
</reference>
<keyword evidence="3 6" id="KW-0812">Transmembrane</keyword>
<proteinExistence type="inferred from homology"/>
<comment type="similarity">
    <text evidence="2">Belongs to the TMEM86 family.</text>
</comment>
<feature type="transmembrane region" description="Helical" evidence="6">
    <location>
        <begin position="207"/>
        <end position="224"/>
    </location>
</feature>